<comment type="caution">
    <text evidence="1">The sequence shown here is derived from an EMBL/GenBank/DDBJ whole genome shotgun (WGS) entry which is preliminary data.</text>
</comment>
<reference evidence="1" key="1">
    <citation type="submission" date="2019-07" db="EMBL/GenBank/DDBJ databases">
        <authorList>
            <person name="Dittberner H."/>
        </authorList>
    </citation>
    <scope>NUCLEOTIDE SEQUENCE [LARGE SCALE GENOMIC DNA]</scope>
</reference>
<dbReference type="EMBL" id="CABITT030000007">
    <property type="protein sequence ID" value="VVB11446.1"/>
    <property type="molecule type" value="Genomic_DNA"/>
</dbReference>
<organism evidence="1 2">
    <name type="scientific">Arabis nemorensis</name>
    <dbReference type="NCBI Taxonomy" id="586526"/>
    <lineage>
        <taxon>Eukaryota</taxon>
        <taxon>Viridiplantae</taxon>
        <taxon>Streptophyta</taxon>
        <taxon>Embryophyta</taxon>
        <taxon>Tracheophyta</taxon>
        <taxon>Spermatophyta</taxon>
        <taxon>Magnoliopsida</taxon>
        <taxon>eudicotyledons</taxon>
        <taxon>Gunneridae</taxon>
        <taxon>Pentapetalae</taxon>
        <taxon>rosids</taxon>
        <taxon>malvids</taxon>
        <taxon>Brassicales</taxon>
        <taxon>Brassicaceae</taxon>
        <taxon>Arabideae</taxon>
        <taxon>Arabis</taxon>
    </lineage>
</organism>
<protein>
    <submittedName>
        <fullName evidence="1">Uncharacterized protein</fullName>
    </submittedName>
</protein>
<evidence type="ECO:0000313" key="1">
    <source>
        <dbReference type="EMBL" id="VVB11446.1"/>
    </source>
</evidence>
<name>A0A565CCW2_9BRAS</name>
<sequence>MMQNGNDGNGVIDDDLIVYSADEDYSQYGKVKDEDEDGVDMCSMSSVKACCVGQGERSNRIWSGNIYAKQSFAWKDEMVSKS</sequence>
<evidence type="ECO:0000313" key="2">
    <source>
        <dbReference type="Proteomes" id="UP000489600"/>
    </source>
</evidence>
<dbReference type="AlphaFoldDB" id="A0A565CCW2"/>
<accession>A0A565CCW2</accession>
<dbReference type="Proteomes" id="UP000489600">
    <property type="component" value="Unassembled WGS sequence"/>
</dbReference>
<keyword evidence="2" id="KW-1185">Reference proteome</keyword>
<gene>
    <name evidence="1" type="ORF">ANE_LOCUS21890</name>
</gene>
<proteinExistence type="predicted"/>